<accession>A0A0B7AYX9</accession>
<evidence type="ECO:0000313" key="1">
    <source>
        <dbReference type="EMBL" id="CEK85075.1"/>
    </source>
</evidence>
<dbReference type="AlphaFoldDB" id="A0A0B7AYX9"/>
<reference evidence="1" key="1">
    <citation type="submission" date="2014-12" db="EMBL/GenBank/DDBJ databases">
        <title>Insight into the proteome of Arion vulgaris.</title>
        <authorList>
            <person name="Aradska J."/>
            <person name="Bulat T."/>
            <person name="Smidak R."/>
            <person name="Sarate P."/>
            <person name="Gangsoo J."/>
            <person name="Sialana F."/>
            <person name="Bilban M."/>
            <person name="Lubec G."/>
        </authorList>
    </citation>
    <scope>NUCLEOTIDE SEQUENCE</scope>
    <source>
        <tissue evidence="1">Skin</tissue>
    </source>
</reference>
<organism evidence="1">
    <name type="scientific">Arion vulgaris</name>
    <dbReference type="NCBI Taxonomy" id="1028688"/>
    <lineage>
        <taxon>Eukaryota</taxon>
        <taxon>Metazoa</taxon>
        <taxon>Spiralia</taxon>
        <taxon>Lophotrochozoa</taxon>
        <taxon>Mollusca</taxon>
        <taxon>Gastropoda</taxon>
        <taxon>Heterobranchia</taxon>
        <taxon>Euthyneura</taxon>
        <taxon>Panpulmonata</taxon>
        <taxon>Eupulmonata</taxon>
        <taxon>Stylommatophora</taxon>
        <taxon>Helicina</taxon>
        <taxon>Arionoidea</taxon>
        <taxon>Arionidae</taxon>
        <taxon>Arion</taxon>
    </lineage>
</organism>
<dbReference type="EMBL" id="HACG01038210">
    <property type="protein sequence ID" value="CEK85075.1"/>
    <property type="molecule type" value="Transcribed_RNA"/>
</dbReference>
<gene>
    <name evidence="1" type="primary">ORF146123</name>
</gene>
<proteinExistence type="predicted"/>
<protein>
    <submittedName>
        <fullName evidence="1">Uncharacterized protein</fullName>
    </submittedName>
</protein>
<sequence length="64" mass="7150">MFSTGSMFGTDINVSDKLQPYVPLGVEMNKRDTSIELSMLSVWEMLIKFRQGQSSFISGQGITD</sequence>
<name>A0A0B7AYX9_9EUPU</name>